<reference evidence="2 3" key="1">
    <citation type="submission" date="2024-09" db="EMBL/GenBank/DDBJ databases">
        <title>Chromosome-scale assembly of Riccia sorocarpa.</title>
        <authorList>
            <person name="Paukszto L."/>
        </authorList>
    </citation>
    <scope>NUCLEOTIDE SEQUENCE [LARGE SCALE GENOMIC DNA]</scope>
    <source>
        <strain evidence="2">LP-2024</strain>
        <tissue evidence="2">Aerial parts of the thallus</tissue>
    </source>
</reference>
<gene>
    <name evidence="2" type="ORF">R1sor_018867</name>
</gene>
<sequence length="183" mass="21461">MARRFEWTNGGIVHFVVHVTNEWSREWKMEPLAVRWQRITDKLSLDGIDCTWTQAKAKWDWVFRAYARIVDYEMQHGHVPFEHLDRSERIARGLPFFRKHVLSVEQETCCGELHINEEEKKTKDLADLETASEYGTSDVPDESTEWADYASPSSDNTGFFHNDDEADCEDCPCHIHRDLRGED</sequence>
<evidence type="ECO:0008006" key="4">
    <source>
        <dbReference type="Google" id="ProtNLM"/>
    </source>
</evidence>
<organism evidence="2 3">
    <name type="scientific">Riccia sorocarpa</name>
    <dbReference type="NCBI Taxonomy" id="122646"/>
    <lineage>
        <taxon>Eukaryota</taxon>
        <taxon>Viridiplantae</taxon>
        <taxon>Streptophyta</taxon>
        <taxon>Embryophyta</taxon>
        <taxon>Marchantiophyta</taxon>
        <taxon>Marchantiopsida</taxon>
        <taxon>Marchantiidae</taxon>
        <taxon>Marchantiales</taxon>
        <taxon>Ricciaceae</taxon>
        <taxon>Riccia</taxon>
    </lineage>
</organism>
<keyword evidence="3" id="KW-1185">Reference proteome</keyword>
<protein>
    <recommendedName>
        <fullName evidence="4">Transposase</fullName>
    </recommendedName>
</protein>
<evidence type="ECO:0000256" key="1">
    <source>
        <dbReference type="SAM" id="MobiDB-lite"/>
    </source>
</evidence>
<evidence type="ECO:0000313" key="2">
    <source>
        <dbReference type="EMBL" id="KAL3700845.1"/>
    </source>
</evidence>
<evidence type="ECO:0000313" key="3">
    <source>
        <dbReference type="Proteomes" id="UP001633002"/>
    </source>
</evidence>
<dbReference type="EMBL" id="JBJQOH010000001">
    <property type="protein sequence ID" value="KAL3700845.1"/>
    <property type="molecule type" value="Genomic_DNA"/>
</dbReference>
<proteinExistence type="predicted"/>
<dbReference type="AlphaFoldDB" id="A0ABD3IAW5"/>
<comment type="caution">
    <text evidence="2">The sequence shown here is derived from an EMBL/GenBank/DDBJ whole genome shotgun (WGS) entry which is preliminary data.</text>
</comment>
<dbReference type="Proteomes" id="UP001633002">
    <property type="component" value="Unassembled WGS sequence"/>
</dbReference>
<feature type="region of interest" description="Disordered" evidence="1">
    <location>
        <begin position="131"/>
        <end position="161"/>
    </location>
</feature>
<name>A0ABD3IAW5_9MARC</name>
<accession>A0ABD3IAW5</accession>